<protein>
    <submittedName>
        <fullName evidence="8">Beta-glucosidase</fullName>
    </submittedName>
</protein>
<dbReference type="InterPro" id="IPR036962">
    <property type="entry name" value="Glyco_hydro_3_N_sf"/>
</dbReference>
<dbReference type="OrthoDB" id="9758670at2"/>
<dbReference type="Pfam" id="PF00933">
    <property type="entry name" value="Glyco_hydro_3"/>
    <property type="match status" value="1"/>
</dbReference>
<dbReference type="InterPro" id="IPR013783">
    <property type="entry name" value="Ig-like_fold"/>
</dbReference>
<dbReference type="Proteomes" id="UP000321479">
    <property type="component" value="Chromosome"/>
</dbReference>
<dbReference type="Gene3D" id="3.40.50.1700">
    <property type="entry name" value="Glycoside hydrolase family 3 C-terminal domain"/>
    <property type="match status" value="1"/>
</dbReference>
<keyword evidence="4" id="KW-0326">Glycosidase</keyword>
<dbReference type="PRINTS" id="PR00133">
    <property type="entry name" value="GLHYDRLASE3"/>
</dbReference>
<dbReference type="InterPro" id="IPR026891">
    <property type="entry name" value="Fn3-like"/>
</dbReference>
<dbReference type="InterPro" id="IPR036881">
    <property type="entry name" value="Glyco_hydro_3_C_sf"/>
</dbReference>
<dbReference type="InterPro" id="IPR001764">
    <property type="entry name" value="Glyco_hydro_3_N"/>
</dbReference>
<evidence type="ECO:0000256" key="1">
    <source>
        <dbReference type="ARBA" id="ARBA00005336"/>
    </source>
</evidence>
<feature type="region of interest" description="Disordered" evidence="5">
    <location>
        <begin position="608"/>
        <end position="631"/>
    </location>
</feature>
<evidence type="ECO:0000256" key="2">
    <source>
        <dbReference type="ARBA" id="ARBA00022801"/>
    </source>
</evidence>
<name>A0A5B8V0I1_9SPHI</name>
<feature type="domain" description="Fibronectin type III-like" evidence="7">
    <location>
        <begin position="701"/>
        <end position="772"/>
    </location>
</feature>
<dbReference type="InterPro" id="IPR019800">
    <property type="entry name" value="Glyco_hydro_3_AS"/>
</dbReference>
<feature type="region of interest" description="Disordered" evidence="5">
    <location>
        <begin position="63"/>
        <end position="93"/>
    </location>
</feature>
<dbReference type="InterPro" id="IPR002772">
    <property type="entry name" value="Glyco_hydro_3_C"/>
</dbReference>
<dbReference type="FunFam" id="2.60.40.10:FF:000495">
    <property type="entry name" value="Periplasmic beta-glucosidase"/>
    <property type="match status" value="1"/>
</dbReference>
<dbReference type="InterPro" id="IPR050288">
    <property type="entry name" value="Cellulose_deg_GH3"/>
</dbReference>
<dbReference type="RefSeq" id="WP_147033773.1">
    <property type="nucleotide sequence ID" value="NZ_CP042436.1"/>
</dbReference>
<keyword evidence="2 4" id="KW-0378">Hydrolase</keyword>
<dbReference type="GO" id="GO:0008422">
    <property type="term" value="F:beta-glucosidase activity"/>
    <property type="evidence" value="ECO:0007669"/>
    <property type="project" value="UniProtKB-ARBA"/>
</dbReference>
<dbReference type="PANTHER" id="PTHR42715">
    <property type="entry name" value="BETA-GLUCOSIDASE"/>
    <property type="match status" value="1"/>
</dbReference>
<proteinExistence type="inferred from homology"/>
<evidence type="ECO:0000313" key="9">
    <source>
        <dbReference type="Proteomes" id="UP000321479"/>
    </source>
</evidence>
<dbReference type="SUPFAM" id="SSF52279">
    <property type="entry name" value="Beta-D-glucan exohydrolase, C-terminal domain"/>
    <property type="match status" value="1"/>
</dbReference>
<evidence type="ECO:0000256" key="5">
    <source>
        <dbReference type="SAM" id="MobiDB-lite"/>
    </source>
</evidence>
<evidence type="ECO:0000256" key="4">
    <source>
        <dbReference type="RuleBase" id="RU361161"/>
    </source>
</evidence>
<dbReference type="KEGG" id="mgin:FRZ54_21000"/>
<organism evidence="8 9">
    <name type="scientific">Mucilaginibacter ginsenosidivorans</name>
    <dbReference type="NCBI Taxonomy" id="398053"/>
    <lineage>
        <taxon>Bacteria</taxon>
        <taxon>Pseudomonadati</taxon>
        <taxon>Bacteroidota</taxon>
        <taxon>Sphingobacteriia</taxon>
        <taxon>Sphingobacteriales</taxon>
        <taxon>Sphingobacteriaceae</taxon>
        <taxon>Mucilaginibacter</taxon>
    </lineage>
</organism>
<accession>A0A5B8V0I1</accession>
<evidence type="ECO:0000256" key="6">
    <source>
        <dbReference type="SAM" id="SignalP"/>
    </source>
</evidence>
<evidence type="ECO:0000259" key="7">
    <source>
        <dbReference type="SMART" id="SM01217"/>
    </source>
</evidence>
<dbReference type="PROSITE" id="PS00775">
    <property type="entry name" value="GLYCOSYL_HYDROL_F3"/>
    <property type="match status" value="1"/>
</dbReference>
<dbReference type="InterPro" id="IPR017853">
    <property type="entry name" value="GH"/>
</dbReference>
<dbReference type="Gene3D" id="3.20.20.300">
    <property type="entry name" value="Glycoside hydrolase, family 3, N-terminal domain"/>
    <property type="match status" value="1"/>
</dbReference>
<keyword evidence="9" id="KW-1185">Reference proteome</keyword>
<sequence length="807" mass="86903">MKRKVSILSILAILWCVGASAQKKPAAAAPQLGKSPLKAVIKAMTVEEKVKLVVGMGFKMPGASSAPKKKDTGTTAVPAATPPAFTLPPIDPSDDIPEKVPGAAGRTHAIKRLGIPSITVSDGPAGIRIDPIRNGDSSKTYYATAFPVGTLLASSWDVNLVHKVGVAFGNEIHEYGADVILGPGANIHRNPLGGRNFEYYSEDPLVSGSMAAAIINGIQSQGVGTSIKHFVANNQETNRNSVNTIVSQRALREIYLKDFEIAIKASHPWTVMSSYNKLNGPYTSENPDLLTTILKKEWGFKGFVMTDWFGGRDAVAQVNAGNDLLMPGTTMQSKAIIEAVNSGKIKMSQLDANVERILNIVLKSPEFKKYKYSSKPDLKKNAAVSRMAAAQGMVLLKNDDKALPLNGKKVALFGNTSYDLIAGGTGSGNVNKAYTISLIQGLTNGGYSADANLKNAYETYISDAKAKQPKSRMSFFMLPPPIPQMAITPDMLSQEAENADVAVITLGRNAGEGADRKVENDFNLMDSEQALIKNISDAFHAKGKKLVVVLNIGGVIETASWRGQVDGILLAWQPGLEAGNAITDVLSGKVNPSGKLATTFPVKYDDEPSAKDFPGKELPMPEGEKPNPMRGHPAVVTYEEGIYVGYRYFTTFDVKPAYEFGYGLSYTKFKYSDLKLSSKTFNGAITATVTVTNTGNVAGREVVELYVSAPAATLQKPEEELRAFGKTKTLQPKESQTMSFTLSAKDLESFNTAQSVWVSEAGTYTVKVGASSTDIKKTQKFELPKTIVVEKVHNVLKPEVQIDELKK</sequence>
<reference evidence="8 9" key="1">
    <citation type="journal article" date="2017" name="Curr. Microbiol.">
        <title>Mucilaginibacter ginsenosidivorans sp. nov., Isolated from Soil of Ginseng Field.</title>
        <authorList>
            <person name="Kim M.M."/>
            <person name="Siddiqi M.Z."/>
            <person name="Im W.T."/>
        </authorList>
    </citation>
    <scope>NUCLEOTIDE SEQUENCE [LARGE SCALE GENOMIC DNA]</scope>
    <source>
        <strain evidence="8 9">Gsoil 3017</strain>
    </source>
</reference>
<dbReference type="Gene3D" id="2.60.40.10">
    <property type="entry name" value="Immunoglobulins"/>
    <property type="match status" value="1"/>
</dbReference>
<dbReference type="PANTHER" id="PTHR42715:SF10">
    <property type="entry name" value="BETA-GLUCOSIDASE"/>
    <property type="match status" value="1"/>
</dbReference>
<dbReference type="GO" id="GO:0005975">
    <property type="term" value="P:carbohydrate metabolic process"/>
    <property type="evidence" value="ECO:0007669"/>
    <property type="project" value="InterPro"/>
</dbReference>
<gene>
    <name evidence="8" type="ORF">FRZ54_21000</name>
</gene>
<dbReference type="EMBL" id="CP042436">
    <property type="protein sequence ID" value="QEC64940.1"/>
    <property type="molecule type" value="Genomic_DNA"/>
</dbReference>
<comment type="similarity">
    <text evidence="1 4">Belongs to the glycosyl hydrolase 3 family.</text>
</comment>
<keyword evidence="6" id="KW-0732">Signal</keyword>
<dbReference type="Pfam" id="PF14310">
    <property type="entry name" value="Fn3-like"/>
    <property type="match status" value="1"/>
</dbReference>
<dbReference type="SUPFAM" id="SSF51445">
    <property type="entry name" value="(Trans)glycosidases"/>
    <property type="match status" value="1"/>
</dbReference>
<dbReference type="Pfam" id="PF01915">
    <property type="entry name" value="Glyco_hydro_3_C"/>
    <property type="match status" value="1"/>
</dbReference>
<feature type="compositionally biased region" description="Low complexity" evidence="5">
    <location>
        <begin position="73"/>
        <end position="84"/>
    </location>
</feature>
<dbReference type="SMART" id="SM01217">
    <property type="entry name" value="Fn3_like"/>
    <property type="match status" value="1"/>
</dbReference>
<keyword evidence="3" id="KW-0119">Carbohydrate metabolism</keyword>
<evidence type="ECO:0000313" key="8">
    <source>
        <dbReference type="EMBL" id="QEC64940.1"/>
    </source>
</evidence>
<dbReference type="AlphaFoldDB" id="A0A5B8V0I1"/>
<feature type="chain" id="PRO_5022866613" evidence="6">
    <location>
        <begin position="22"/>
        <end position="807"/>
    </location>
</feature>
<evidence type="ECO:0000256" key="3">
    <source>
        <dbReference type="ARBA" id="ARBA00023277"/>
    </source>
</evidence>
<feature type="signal peptide" evidence="6">
    <location>
        <begin position="1"/>
        <end position="21"/>
    </location>
</feature>